<evidence type="ECO:0000259" key="9">
    <source>
        <dbReference type="Pfam" id="PF16363"/>
    </source>
</evidence>
<comment type="caution">
    <text evidence="10">The sequence shown here is derived from an EMBL/GenBank/DDBJ whole genome shotgun (WGS) entry which is preliminary data.</text>
</comment>
<comment type="similarity">
    <text evidence="3 8">Belongs to the NAD(P)-dependent epimerase/dehydratase family. dTDP-glucose dehydratase subfamily.</text>
</comment>
<dbReference type="EC" id="4.2.1.46" evidence="4 8"/>
<evidence type="ECO:0000313" key="11">
    <source>
        <dbReference type="Proteomes" id="UP001181313"/>
    </source>
</evidence>
<dbReference type="PANTHER" id="PTHR43000">
    <property type="entry name" value="DTDP-D-GLUCOSE 4,6-DEHYDRATASE-RELATED"/>
    <property type="match status" value="1"/>
</dbReference>
<dbReference type="Gene3D" id="3.40.50.720">
    <property type="entry name" value="NAD(P)-binding Rossmann-like Domain"/>
    <property type="match status" value="1"/>
</dbReference>
<sequence length="329" mass="36117">MTTTRILVTGGAGFIGSHYVRTLLGPGGDPDVTVTVLDKLTYAGNPANLGPVRDDARFAFVHGDICDAPLVDRLVARHDQIVHFAAESHVDRSIHRAGDFVRTNVGGTQTLLDAAVRHAPRTFVHISTDEVYGSIESGSWPETHPLAPDSPYSAAKAAGDLIALAHHRTHGLDVRVTRCSNNYGPYQFPEKLVPLFVTRLLDGGRVPLYGDGGNVRDWLHVDDHVRGVELVRAHGRPGEIYNIGGGTELTNRELTALLLDACGADWSRVDHVADRKGHDRRYSVDCRKITEQLGYRPRTDFAAGLAETVAWYRDNRRWWDPSAARPDAA</sequence>
<evidence type="ECO:0000256" key="2">
    <source>
        <dbReference type="ARBA" id="ARBA00001911"/>
    </source>
</evidence>
<gene>
    <name evidence="10" type="primary">rfbB</name>
    <name evidence="10" type="ORF">ROS62_29795</name>
</gene>
<evidence type="ECO:0000256" key="3">
    <source>
        <dbReference type="ARBA" id="ARBA00008178"/>
    </source>
</evidence>
<reference evidence="10" key="1">
    <citation type="submission" date="2024-05" db="EMBL/GenBank/DDBJ databases">
        <title>30 novel species of actinomycetes from the DSMZ collection.</title>
        <authorList>
            <person name="Nouioui I."/>
        </authorList>
    </citation>
    <scope>NUCLEOTIDE SEQUENCE</scope>
    <source>
        <strain evidence="10">DSM 41972</strain>
    </source>
</reference>
<keyword evidence="11" id="KW-1185">Reference proteome</keyword>
<dbReference type="InterPro" id="IPR016040">
    <property type="entry name" value="NAD(P)-bd_dom"/>
</dbReference>
<evidence type="ECO:0000256" key="7">
    <source>
        <dbReference type="ARBA" id="ARBA00023239"/>
    </source>
</evidence>
<dbReference type="CDD" id="cd05246">
    <property type="entry name" value="dTDP_GD_SDR_e"/>
    <property type="match status" value="1"/>
</dbReference>
<dbReference type="RefSeq" id="WP_093551211.1">
    <property type="nucleotide sequence ID" value="NZ_JAVSGH010000073.1"/>
</dbReference>
<comment type="catalytic activity">
    <reaction evidence="1 8">
        <text>dTDP-alpha-D-glucose = dTDP-4-dehydro-6-deoxy-alpha-D-glucose + H2O</text>
        <dbReference type="Rhea" id="RHEA:17221"/>
        <dbReference type="ChEBI" id="CHEBI:15377"/>
        <dbReference type="ChEBI" id="CHEBI:57477"/>
        <dbReference type="ChEBI" id="CHEBI:57649"/>
        <dbReference type="EC" id="4.2.1.46"/>
    </reaction>
</comment>
<dbReference type="InterPro" id="IPR036291">
    <property type="entry name" value="NAD(P)-bd_dom_sf"/>
</dbReference>
<evidence type="ECO:0000256" key="8">
    <source>
        <dbReference type="RuleBase" id="RU004473"/>
    </source>
</evidence>
<protein>
    <recommendedName>
        <fullName evidence="5 8">dTDP-glucose 4,6-dehydratase</fullName>
        <ecNumber evidence="4 8">4.2.1.46</ecNumber>
    </recommendedName>
</protein>
<accession>A0ABU3I783</accession>
<keyword evidence="7 8" id="KW-0456">Lyase</keyword>
<dbReference type="SUPFAM" id="SSF51735">
    <property type="entry name" value="NAD(P)-binding Rossmann-fold domains"/>
    <property type="match status" value="1"/>
</dbReference>
<evidence type="ECO:0000256" key="5">
    <source>
        <dbReference type="ARBA" id="ARBA00016977"/>
    </source>
</evidence>
<dbReference type="Pfam" id="PF16363">
    <property type="entry name" value="GDP_Man_Dehyd"/>
    <property type="match status" value="1"/>
</dbReference>
<evidence type="ECO:0000313" key="10">
    <source>
        <dbReference type="EMBL" id="MDT3728838.1"/>
    </source>
</evidence>
<evidence type="ECO:0000256" key="6">
    <source>
        <dbReference type="ARBA" id="ARBA00023027"/>
    </source>
</evidence>
<proteinExistence type="inferred from homology"/>
<dbReference type="Gene3D" id="3.90.25.10">
    <property type="entry name" value="UDP-galactose 4-epimerase, domain 1"/>
    <property type="match status" value="1"/>
</dbReference>
<feature type="domain" description="NAD(P)-binding" evidence="9">
    <location>
        <begin position="7"/>
        <end position="308"/>
    </location>
</feature>
<dbReference type="GO" id="GO:0008460">
    <property type="term" value="F:dTDP-glucose 4,6-dehydratase activity"/>
    <property type="evidence" value="ECO:0007669"/>
    <property type="project" value="UniProtKB-EC"/>
</dbReference>
<dbReference type="EMBL" id="JAVSGH010000073">
    <property type="protein sequence ID" value="MDT3728838.1"/>
    <property type="molecule type" value="Genomic_DNA"/>
</dbReference>
<comment type="cofactor">
    <cofactor evidence="2 8">
        <name>NAD(+)</name>
        <dbReference type="ChEBI" id="CHEBI:57540"/>
    </cofactor>
</comment>
<evidence type="ECO:0000256" key="1">
    <source>
        <dbReference type="ARBA" id="ARBA00001539"/>
    </source>
</evidence>
<organism evidence="10 11">
    <name type="scientific">Streptomyces althioticus subsp. attaecolombicae</name>
    <dbReference type="NCBI Taxonomy" id="3075534"/>
    <lineage>
        <taxon>Bacteria</taxon>
        <taxon>Bacillati</taxon>
        <taxon>Actinomycetota</taxon>
        <taxon>Actinomycetes</taxon>
        <taxon>Kitasatosporales</taxon>
        <taxon>Streptomycetaceae</taxon>
        <taxon>Streptomyces</taxon>
        <taxon>Streptomyces althioticus group</taxon>
    </lineage>
</organism>
<dbReference type="NCBIfam" id="TIGR01181">
    <property type="entry name" value="dTDP_gluc_dehyt"/>
    <property type="match status" value="1"/>
</dbReference>
<dbReference type="InterPro" id="IPR005888">
    <property type="entry name" value="dTDP_Gluc_deHydtase"/>
</dbReference>
<keyword evidence="6" id="KW-0520">NAD</keyword>
<dbReference type="Proteomes" id="UP001181313">
    <property type="component" value="Unassembled WGS sequence"/>
</dbReference>
<name>A0ABU3I783_9ACTN</name>
<evidence type="ECO:0000256" key="4">
    <source>
        <dbReference type="ARBA" id="ARBA00011990"/>
    </source>
</evidence>